<keyword evidence="5" id="KW-0819">tRNA processing</keyword>
<dbReference type="PANTHER" id="PTHR43033:SF1">
    <property type="entry name" value="TRNA(ILE)-LYSIDINE SYNTHASE-RELATED"/>
    <property type="match status" value="1"/>
</dbReference>
<name>A0A381RVW8_9ZZZZ</name>
<gene>
    <name evidence="10" type="ORF">METZ01_LOCUS46981</name>
</gene>
<dbReference type="Gene3D" id="3.40.50.620">
    <property type="entry name" value="HUPs"/>
    <property type="match status" value="1"/>
</dbReference>
<reference evidence="10" key="1">
    <citation type="submission" date="2018-05" db="EMBL/GenBank/DDBJ databases">
        <authorList>
            <person name="Lanie J.A."/>
            <person name="Ng W.-L."/>
            <person name="Kazmierczak K.M."/>
            <person name="Andrzejewski T.M."/>
            <person name="Davidsen T.M."/>
            <person name="Wayne K.J."/>
            <person name="Tettelin H."/>
            <person name="Glass J.I."/>
            <person name="Rusch D."/>
            <person name="Podicherti R."/>
            <person name="Tsui H.-C.T."/>
            <person name="Winkler M.E."/>
        </authorList>
    </citation>
    <scope>NUCLEOTIDE SEQUENCE</scope>
</reference>
<dbReference type="EC" id="6.3.4.19" evidence="2"/>
<dbReference type="GO" id="GO:0005737">
    <property type="term" value="C:cytoplasm"/>
    <property type="evidence" value="ECO:0007669"/>
    <property type="project" value="UniProtKB-SubCell"/>
</dbReference>
<keyword evidence="3" id="KW-0963">Cytoplasm</keyword>
<evidence type="ECO:0000256" key="8">
    <source>
        <dbReference type="ARBA" id="ARBA00048539"/>
    </source>
</evidence>
<dbReference type="Pfam" id="PF11734">
    <property type="entry name" value="TilS_C"/>
    <property type="match status" value="1"/>
</dbReference>
<evidence type="ECO:0000256" key="3">
    <source>
        <dbReference type="ARBA" id="ARBA00022490"/>
    </source>
</evidence>
<dbReference type="InterPro" id="IPR012796">
    <property type="entry name" value="Lysidine-tRNA-synth_C"/>
</dbReference>
<dbReference type="AlphaFoldDB" id="A0A381RVW8"/>
<dbReference type="SUPFAM" id="SSF56037">
    <property type="entry name" value="PheT/TilS domain"/>
    <property type="match status" value="1"/>
</dbReference>
<comment type="subcellular location">
    <subcellularLocation>
        <location evidence="1">Cytoplasm</location>
    </subcellularLocation>
</comment>
<dbReference type="NCBIfam" id="TIGR02433">
    <property type="entry name" value="lysidine_TilS_C"/>
    <property type="match status" value="1"/>
</dbReference>
<evidence type="ECO:0000256" key="4">
    <source>
        <dbReference type="ARBA" id="ARBA00022598"/>
    </source>
</evidence>
<keyword evidence="6" id="KW-0547">Nucleotide-binding</keyword>
<dbReference type="GO" id="GO:0005524">
    <property type="term" value="F:ATP binding"/>
    <property type="evidence" value="ECO:0007669"/>
    <property type="project" value="UniProtKB-KW"/>
</dbReference>
<organism evidence="10">
    <name type="scientific">marine metagenome</name>
    <dbReference type="NCBI Taxonomy" id="408172"/>
    <lineage>
        <taxon>unclassified sequences</taxon>
        <taxon>metagenomes</taxon>
        <taxon>ecological metagenomes</taxon>
    </lineage>
</organism>
<dbReference type="InterPro" id="IPR011063">
    <property type="entry name" value="TilS/TtcA_N"/>
</dbReference>
<dbReference type="Pfam" id="PF01171">
    <property type="entry name" value="ATP_bind_3"/>
    <property type="match status" value="1"/>
</dbReference>
<evidence type="ECO:0000256" key="5">
    <source>
        <dbReference type="ARBA" id="ARBA00022694"/>
    </source>
</evidence>
<dbReference type="PANTHER" id="PTHR43033">
    <property type="entry name" value="TRNA(ILE)-LYSIDINE SYNTHASE-RELATED"/>
    <property type="match status" value="1"/>
</dbReference>
<evidence type="ECO:0000259" key="9">
    <source>
        <dbReference type="SMART" id="SM00977"/>
    </source>
</evidence>
<dbReference type="GO" id="GO:0008033">
    <property type="term" value="P:tRNA processing"/>
    <property type="evidence" value="ECO:0007669"/>
    <property type="project" value="UniProtKB-KW"/>
</dbReference>
<dbReference type="NCBIfam" id="TIGR02432">
    <property type="entry name" value="lysidine_TilS_N"/>
    <property type="match status" value="1"/>
</dbReference>
<dbReference type="SMART" id="SM00977">
    <property type="entry name" value="TilS_C"/>
    <property type="match status" value="1"/>
</dbReference>
<comment type="catalytic activity">
    <reaction evidence="8">
        <text>cytidine(34) in tRNA(Ile2) + L-lysine + ATP = lysidine(34) in tRNA(Ile2) + AMP + diphosphate + H(+)</text>
        <dbReference type="Rhea" id="RHEA:43744"/>
        <dbReference type="Rhea" id="RHEA-COMP:10625"/>
        <dbReference type="Rhea" id="RHEA-COMP:10670"/>
        <dbReference type="ChEBI" id="CHEBI:15378"/>
        <dbReference type="ChEBI" id="CHEBI:30616"/>
        <dbReference type="ChEBI" id="CHEBI:32551"/>
        <dbReference type="ChEBI" id="CHEBI:33019"/>
        <dbReference type="ChEBI" id="CHEBI:82748"/>
        <dbReference type="ChEBI" id="CHEBI:83665"/>
        <dbReference type="ChEBI" id="CHEBI:456215"/>
        <dbReference type="EC" id="6.3.4.19"/>
    </reaction>
</comment>
<dbReference type="CDD" id="cd01992">
    <property type="entry name" value="TilS_N"/>
    <property type="match status" value="1"/>
</dbReference>
<keyword evidence="4" id="KW-0436">Ligase</keyword>
<accession>A0A381RVW8</accession>
<dbReference type="InterPro" id="IPR012094">
    <property type="entry name" value="tRNA_Ile_lys_synt"/>
</dbReference>
<evidence type="ECO:0000256" key="2">
    <source>
        <dbReference type="ARBA" id="ARBA00013267"/>
    </source>
</evidence>
<evidence type="ECO:0000256" key="1">
    <source>
        <dbReference type="ARBA" id="ARBA00004496"/>
    </source>
</evidence>
<evidence type="ECO:0000313" key="10">
    <source>
        <dbReference type="EMBL" id="SUZ94127.1"/>
    </source>
</evidence>
<dbReference type="SUPFAM" id="SSF52402">
    <property type="entry name" value="Adenine nucleotide alpha hydrolases-like"/>
    <property type="match status" value="1"/>
</dbReference>
<dbReference type="InterPro" id="IPR014729">
    <property type="entry name" value="Rossmann-like_a/b/a_fold"/>
</dbReference>
<proteinExistence type="inferred from homology"/>
<dbReference type="GO" id="GO:0032267">
    <property type="term" value="F:tRNA(Ile)-lysidine synthase activity"/>
    <property type="evidence" value="ECO:0007669"/>
    <property type="project" value="UniProtKB-EC"/>
</dbReference>
<dbReference type="InterPro" id="IPR012795">
    <property type="entry name" value="tRNA_Ile_lys_synt_N"/>
</dbReference>
<sequence length="456" mass="53354">MNSYDLITKFRNHLDKAGLIQSGQHVVLAVSGGMDSICLLFLFNELKDEFGFQITVGHINHQLRTASKRDEAFVKMTCAKIGFPIITKKLNPSTRSKRESWEAWARIRRYQKLEAIRKEVRADVIITAHHGNDQIETILMRMGEGSGIRGLQGIHEKFDFVVRPLLPFSRRDITSFIEKNNIQFIEDRTNQDRTIPRNAIRHEIVRPWENLNPNLIPAFEKMCEFSRESDEVVTFACKEVYEKVVRKDFDGIIYLNKMIFNGLPILLRVKIIQKIIGDEKRSWRRHQWEELKHFFVHAKTGQKILLPMKWILLNDRQSLILKQNQKKQKLSHNVHPADITDCGDFYFKWEWVQNYCSPNNTPWKEVVDGNEVKNQNLVIRTWVPGDTFIPLGMNGHKKISDFLIDIKVDRFYKDNQFVLTANDEIIWVCGHRISNQVKVTSKTTDLAEISIIRKNT</sequence>
<keyword evidence="7" id="KW-0067">ATP-binding</keyword>
<dbReference type="HAMAP" id="MF_01161">
    <property type="entry name" value="tRNA_Ile_lys_synt"/>
    <property type="match status" value="1"/>
</dbReference>
<dbReference type="EMBL" id="UINC01002206">
    <property type="protein sequence ID" value="SUZ94127.1"/>
    <property type="molecule type" value="Genomic_DNA"/>
</dbReference>
<feature type="domain" description="Lysidine-tRNA(Ile) synthetase C-terminal" evidence="9">
    <location>
        <begin position="377"/>
        <end position="451"/>
    </location>
</feature>
<evidence type="ECO:0000256" key="7">
    <source>
        <dbReference type="ARBA" id="ARBA00022840"/>
    </source>
</evidence>
<evidence type="ECO:0000256" key="6">
    <source>
        <dbReference type="ARBA" id="ARBA00022741"/>
    </source>
</evidence>
<protein>
    <recommendedName>
        <fullName evidence="2">tRNA(Ile)-lysidine synthetase</fullName>
        <ecNumber evidence="2">6.3.4.19</ecNumber>
    </recommendedName>
</protein>